<comment type="cofactor">
    <cofactor evidence="1">
        <name>NAD(+)</name>
        <dbReference type="ChEBI" id="CHEBI:57540"/>
    </cofactor>
</comment>
<keyword evidence="7" id="KW-1185">Reference proteome</keyword>
<name>A0ABS1I6X4_9PROT</name>
<dbReference type="RefSeq" id="WP_200487197.1">
    <property type="nucleotide sequence ID" value="NZ_JAEPIV010000031.1"/>
</dbReference>
<dbReference type="Pfam" id="PF01370">
    <property type="entry name" value="Epimerase"/>
    <property type="match status" value="1"/>
</dbReference>
<evidence type="ECO:0000256" key="1">
    <source>
        <dbReference type="ARBA" id="ARBA00001911"/>
    </source>
</evidence>
<dbReference type="InterPro" id="IPR044516">
    <property type="entry name" value="UXS-like"/>
</dbReference>
<evidence type="ECO:0000259" key="5">
    <source>
        <dbReference type="Pfam" id="PF01370"/>
    </source>
</evidence>
<protein>
    <submittedName>
        <fullName evidence="6">NAD-dependent epimerase/dehydratase family protein</fullName>
    </submittedName>
</protein>
<keyword evidence="3" id="KW-0520">NAD</keyword>
<evidence type="ECO:0000256" key="2">
    <source>
        <dbReference type="ARBA" id="ARBA00022793"/>
    </source>
</evidence>
<dbReference type="InterPro" id="IPR001509">
    <property type="entry name" value="Epimerase_deHydtase"/>
</dbReference>
<evidence type="ECO:0000313" key="6">
    <source>
        <dbReference type="EMBL" id="MBK4722826.1"/>
    </source>
</evidence>
<dbReference type="Gene3D" id="3.40.50.720">
    <property type="entry name" value="NAD(P)-binding Rossmann-like Domain"/>
    <property type="match status" value="1"/>
</dbReference>
<accession>A0ABS1I6X4</accession>
<sequence>MITAIINDDLDRIIAADLPWDRLSGKTILVTGAAGVLPAYMVETLLRLNDRRRLAEPLTVLGMVRDLPRARARFAHHGERSDLVLVQHDVTQPFAWDGALDVIVHAASQASPKYYSVDPVGTLAANTVGTHNLLQLARTRPLDAFLFFSSSEVYGQVGHDMIPTREDQFGLVDPATVRACYAESKRLGETMCVAWSHQHGVPTRIVRPFHTYGPGMRLDDGRVFADFVSDILASRDIIIKSDGLATRSFCYIADATAGFFTVLLKGETAVPYNVGNDRAEISIRGLAEALVDEFRERGVALIMDPEKRAATYVASQVPRNCPDIGRMRALGWEPGVGIAEGFRRTVTSFEQEEAARPRA</sequence>
<gene>
    <name evidence="6" type="ORF">JJL56_28620</name>
</gene>
<dbReference type="Proteomes" id="UP000654452">
    <property type="component" value="Unassembled WGS sequence"/>
</dbReference>
<keyword evidence="2" id="KW-0210">Decarboxylase</keyword>
<evidence type="ECO:0000313" key="7">
    <source>
        <dbReference type="Proteomes" id="UP000654452"/>
    </source>
</evidence>
<keyword evidence="4" id="KW-0456">Lyase</keyword>
<evidence type="ECO:0000256" key="3">
    <source>
        <dbReference type="ARBA" id="ARBA00023027"/>
    </source>
</evidence>
<dbReference type="SUPFAM" id="SSF51735">
    <property type="entry name" value="NAD(P)-binding Rossmann-fold domains"/>
    <property type="match status" value="1"/>
</dbReference>
<comment type="caution">
    <text evidence="6">The sequence shown here is derived from an EMBL/GenBank/DDBJ whole genome shotgun (WGS) entry which is preliminary data.</text>
</comment>
<evidence type="ECO:0000256" key="4">
    <source>
        <dbReference type="ARBA" id="ARBA00023239"/>
    </source>
</evidence>
<reference evidence="6 7" key="1">
    <citation type="submission" date="2021-01" db="EMBL/GenBank/DDBJ databases">
        <title>Azospirillum sp. YIM DDC1 draft genome.</title>
        <authorList>
            <person name="Wang Y.-X."/>
        </authorList>
    </citation>
    <scope>NUCLEOTIDE SEQUENCE [LARGE SCALE GENOMIC DNA]</scope>
    <source>
        <strain evidence="6 7">YIM DDC1</strain>
    </source>
</reference>
<dbReference type="PANTHER" id="PTHR43078:SF7">
    <property type="entry name" value="UDP-GLUCURONATE DECARBOXYLASE"/>
    <property type="match status" value="1"/>
</dbReference>
<dbReference type="InterPro" id="IPR036291">
    <property type="entry name" value="NAD(P)-bd_dom_sf"/>
</dbReference>
<feature type="domain" description="NAD-dependent epimerase/dehydratase" evidence="5">
    <location>
        <begin position="28"/>
        <end position="275"/>
    </location>
</feature>
<organism evidence="6 7">
    <name type="scientific">Azospirillum aestuarii</name>
    <dbReference type="NCBI Taxonomy" id="2802052"/>
    <lineage>
        <taxon>Bacteria</taxon>
        <taxon>Pseudomonadati</taxon>
        <taxon>Pseudomonadota</taxon>
        <taxon>Alphaproteobacteria</taxon>
        <taxon>Rhodospirillales</taxon>
        <taxon>Azospirillaceae</taxon>
        <taxon>Azospirillum</taxon>
    </lineage>
</organism>
<dbReference type="EMBL" id="JAEPIV010000031">
    <property type="protein sequence ID" value="MBK4722826.1"/>
    <property type="molecule type" value="Genomic_DNA"/>
</dbReference>
<dbReference type="PANTHER" id="PTHR43078">
    <property type="entry name" value="UDP-GLUCURONIC ACID DECARBOXYLASE-RELATED"/>
    <property type="match status" value="1"/>
</dbReference>
<proteinExistence type="predicted"/>